<dbReference type="Pfam" id="PF00581">
    <property type="entry name" value="Rhodanese"/>
    <property type="match status" value="2"/>
</dbReference>
<dbReference type="SMART" id="SM00849">
    <property type="entry name" value="Lactamase_B"/>
    <property type="match status" value="1"/>
</dbReference>
<dbReference type="InterPro" id="IPR036866">
    <property type="entry name" value="RibonucZ/Hydroxyglut_hydro"/>
</dbReference>
<dbReference type="HOGENOM" id="CLU_030571_7_1_11"/>
<dbReference type="eggNOG" id="COG0491">
    <property type="taxonomic scope" value="Bacteria"/>
</dbReference>
<reference evidence="4" key="2">
    <citation type="submission" date="2023-11" db="EMBL/GenBank/DDBJ databases">
        <title>MicrobeMod: A computational toolkit for identifying prokaryotic methylation and restriction-modification with nanopore sequencing.</title>
        <authorList>
            <person name="Crits-Christoph A."/>
            <person name="Kang S.C."/>
            <person name="Lee H."/>
            <person name="Ostrov N."/>
        </authorList>
    </citation>
    <scope>NUCLEOTIDE SEQUENCE</scope>
    <source>
        <strain evidence="4">ATCC 51242</strain>
    </source>
</reference>
<evidence type="ECO:0000313" key="3">
    <source>
        <dbReference type="EMBL" id="AHY48360.1"/>
    </source>
</evidence>
<dbReference type="InterPro" id="IPR051682">
    <property type="entry name" value="Mito_Persulfide_Diox"/>
</dbReference>
<feature type="domain" description="Rhodanese" evidence="2">
    <location>
        <begin position="279"/>
        <end position="372"/>
    </location>
</feature>
<dbReference type="SUPFAM" id="SSF52821">
    <property type="entry name" value="Rhodanese/Cell cycle control phosphatase"/>
    <property type="match status" value="2"/>
</dbReference>
<dbReference type="InterPro" id="IPR044528">
    <property type="entry name" value="POD-like_MBL-fold"/>
</dbReference>
<gene>
    <name evidence="3" type="ORF">RradSPS_3077</name>
    <name evidence="4" type="ORF">SIL72_15825</name>
</gene>
<dbReference type="Proteomes" id="UP001281130">
    <property type="component" value="Unassembled WGS sequence"/>
</dbReference>
<organism evidence="3 5">
    <name type="scientific">Rubrobacter radiotolerans</name>
    <name type="common">Arthrobacter radiotolerans</name>
    <dbReference type="NCBI Taxonomy" id="42256"/>
    <lineage>
        <taxon>Bacteria</taxon>
        <taxon>Bacillati</taxon>
        <taxon>Actinomycetota</taxon>
        <taxon>Rubrobacteria</taxon>
        <taxon>Rubrobacterales</taxon>
        <taxon>Rubrobacteraceae</taxon>
        <taxon>Rubrobacter</taxon>
    </lineage>
</organism>
<dbReference type="OrthoDB" id="3196337at2"/>
<dbReference type="PATRIC" id="fig|42256.3.peg.3125"/>
<dbReference type="FunFam" id="3.60.15.10:FF:000030">
    <property type="entry name" value="Metallo-beta-lactamase family protein"/>
    <property type="match status" value="1"/>
</dbReference>
<dbReference type="RefSeq" id="WP_041339155.1">
    <property type="nucleotide sequence ID" value="NZ_CP007516.1"/>
</dbReference>
<sequence length="467" mass="51056">MLFERIYDEDLAQASFVIGCQSSGEAVVVDPRRDIEVYLEVARKNSMKIVGVTETHIHADYLSGSRELAAATGAKLYLSGEGGEDWQYEFEGERLYDGDEIRIGNITVKAVHTPGHTPEHLSFLVTDGGQADAPGYLLTGDFVFVGDLGRPDLLDEAAGGQDTRYEGARQLYASLRDKFLPLPEYVQVHPGHGAGSACGKALGAVPLTTVGYERLFSWWGRYLEEEDEEGFIEQLLEGQPDAPMYFGRMKRQNRGGPALLGELPELKELDPGKVNERLAAGEIIFVDTRPADKVHEGTVRGALNIPAGGNFANWAAWAIDPETDDRPVVLLAADIEDARVLRDALLRIGVDNVEGFVTSLDGLEKFTPQLVSPEDLEADSEKVTVLDVRAKSEHEAGSVPGSTHLYGGRALWNLDSVPEDRPVVTYCQSGARSSLVASVLRNQGFDVAELEGSYEAWREHERQEVGA</sequence>
<dbReference type="AlphaFoldDB" id="A0A023X8J6"/>
<name>A0A023X8J6_RUBRA</name>
<keyword evidence="5" id="KW-1185">Reference proteome</keyword>
<feature type="domain" description="Rhodanese" evidence="2">
    <location>
        <begin position="379"/>
        <end position="466"/>
    </location>
</feature>
<dbReference type="PANTHER" id="PTHR43084">
    <property type="entry name" value="PERSULFIDE DIOXYGENASE ETHE1"/>
    <property type="match status" value="1"/>
</dbReference>
<keyword evidence="1" id="KW-0479">Metal-binding</keyword>
<dbReference type="GO" id="GO:0006749">
    <property type="term" value="P:glutathione metabolic process"/>
    <property type="evidence" value="ECO:0007669"/>
    <property type="project" value="InterPro"/>
</dbReference>
<dbReference type="Gene3D" id="3.40.250.10">
    <property type="entry name" value="Rhodanese-like domain"/>
    <property type="match status" value="2"/>
</dbReference>
<dbReference type="Gene3D" id="3.60.15.10">
    <property type="entry name" value="Ribonuclease Z/Hydroxyacylglutathione hydrolase-like"/>
    <property type="match status" value="1"/>
</dbReference>
<evidence type="ECO:0000259" key="2">
    <source>
        <dbReference type="PROSITE" id="PS50206"/>
    </source>
</evidence>
<dbReference type="CDD" id="cd00158">
    <property type="entry name" value="RHOD"/>
    <property type="match status" value="1"/>
</dbReference>
<dbReference type="EMBL" id="JAWXXX010000003">
    <property type="protein sequence ID" value="MDX5895497.1"/>
    <property type="molecule type" value="Genomic_DNA"/>
</dbReference>
<dbReference type="GO" id="GO:0070813">
    <property type="term" value="P:hydrogen sulfide metabolic process"/>
    <property type="evidence" value="ECO:0007669"/>
    <property type="project" value="TreeGrafter"/>
</dbReference>
<dbReference type="KEGG" id="rrd:RradSPS_3077"/>
<dbReference type="CDD" id="cd07724">
    <property type="entry name" value="POD-like_MBL-fold"/>
    <property type="match status" value="1"/>
</dbReference>
<proteinExistence type="predicted"/>
<accession>A0A023X8J6</accession>
<dbReference type="PROSITE" id="PS50206">
    <property type="entry name" value="RHODANESE_3"/>
    <property type="match status" value="2"/>
</dbReference>
<dbReference type="SMART" id="SM00450">
    <property type="entry name" value="RHOD"/>
    <property type="match status" value="2"/>
</dbReference>
<evidence type="ECO:0000256" key="1">
    <source>
        <dbReference type="ARBA" id="ARBA00022723"/>
    </source>
</evidence>
<dbReference type="EMBL" id="CP007516">
    <property type="protein sequence ID" value="AHY48360.1"/>
    <property type="molecule type" value="Genomic_DNA"/>
</dbReference>
<protein>
    <submittedName>
        <fullName evidence="3">Metallo-beta-lactamase superfamily</fullName>
    </submittedName>
    <submittedName>
        <fullName evidence="4">Rhodanese-like domain-containing protein</fullName>
    </submittedName>
</protein>
<dbReference type="Proteomes" id="UP000025229">
    <property type="component" value="Plasmid 2"/>
</dbReference>
<dbReference type="InterPro" id="IPR001279">
    <property type="entry name" value="Metallo-B-lactamas"/>
</dbReference>
<dbReference type="InterPro" id="IPR001763">
    <property type="entry name" value="Rhodanese-like_dom"/>
</dbReference>
<dbReference type="GO" id="GO:0046872">
    <property type="term" value="F:metal ion binding"/>
    <property type="evidence" value="ECO:0007669"/>
    <property type="project" value="UniProtKB-KW"/>
</dbReference>
<evidence type="ECO:0000313" key="4">
    <source>
        <dbReference type="EMBL" id="MDX5895497.1"/>
    </source>
</evidence>
<dbReference type="eggNOG" id="COG0607">
    <property type="taxonomic scope" value="Bacteria"/>
</dbReference>
<keyword evidence="3" id="KW-0614">Plasmid</keyword>
<dbReference type="GO" id="GO:0050313">
    <property type="term" value="F:sulfur dioxygenase activity"/>
    <property type="evidence" value="ECO:0007669"/>
    <property type="project" value="InterPro"/>
</dbReference>
<geneLocation type="plasmid" evidence="3">
    <name>2</name>
</geneLocation>
<reference evidence="3 5" key="1">
    <citation type="submission" date="2014-03" db="EMBL/GenBank/DDBJ databases">
        <title>Complete genome sequence of the Radio-Resistant Rubrobacter radiotolerans RSPS-4.</title>
        <authorList>
            <person name="Egas C.C."/>
            <person name="Barroso C.C."/>
            <person name="Froufe H.J.C."/>
            <person name="Pacheco J.J."/>
            <person name="Albuquerque L.L."/>
            <person name="da Costa M.M.S."/>
        </authorList>
    </citation>
    <scope>NUCLEOTIDE SEQUENCE [LARGE SCALE GENOMIC DNA]</scope>
    <source>
        <strain evidence="3 5">RSPS-4</strain>
        <plasmid evidence="3 5">2</plasmid>
    </source>
</reference>
<evidence type="ECO:0000313" key="5">
    <source>
        <dbReference type="Proteomes" id="UP000025229"/>
    </source>
</evidence>
<dbReference type="Pfam" id="PF00753">
    <property type="entry name" value="Lactamase_B"/>
    <property type="match status" value="1"/>
</dbReference>
<dbReference type="PANTHER" id="PTHR43084:SF1">
    <property type="entry name" value="PERSULFIDE DIOXYGENASE ETHE1, MITOCHONDRIAL"/>
    <property type="match status" value="1"/>
</dbReference>
<dbReference type="InterPro" id="IPR036873">
    <property type="entry name" value="Rhodanese-like_dom_sf"/>
</dbReference>
<dbReference type="SUPFAM" id="SSF56281">
    <property type="entry name" value="Metallo-hydrolase/oxidoreductase"/>
    <property type="match status" value="1"/>
</dbReference>